<dbReference type="EMBL" id="AP018515">
    <property type="protein sequence ID" value="BBC78907.1"/>
    <property type="molecule type" value="Genomic_DNA"/>
</dbReference>
<dbReference type="Pfam" id="PF01126">
    <property type="entry name" value="Heme_oxygenase"/>
    <property type="match status" value="1"/>
</dbReference>
<dbReference type="Gene3D" id="1.20.910.10">
    <property type="entry name" value="Heme oxygenase-like"/>
    <property type="match status" value="1"/>
</dbReference>
<proteinExistence type="predicted"/>
<dbReference type="KEGG" id="aot:AcetOri_orf00805"/>
<dbReference type="InterPro" id="IPR016084">
    <property type="entry name" value="Haem_Oase-like_multi-hlx"/>
</dbReference>
<dbReference type="Proteomes" id="UP000270034">
    <property type="component" value="Chromosome"/>
</dbReference>
<reference evidence="1 2" key="1">
    <citation type="submission" date="2018-02" db="EMBL/GenBank/DDBJ databases">
        <title>Acetobacter orientalis genome.</title>
        <authorList>
            <person name="Nakashima N."/>
            <person name="Tamura T."/>
        </authorList>
    </citation>
    <scope>NUCLEOTIDE SEQUENCE [LARGE SCALE GENOMIC DNA]</scope>
    <source>
        <strain evidence="1 2">FAN1</strain>
    </source>
</reference>
<accession>A0A2Z5ZF93</accession>
<dbReference type="SUPFAM" id="SSF48613">
    <property type="entry name" value="Heme oxygenase-like"/>
    <property type="match status" value="1"/>
</dbReference>
<evidence type="ECO:0000313" key="1">
    <source>
        <dbReference type="EMBL" id="BBC78907.1"/>
    </source>
</evidence>
<name>A0A2Z5ZF93_9PROT</name>
<protein>
    <submittedName>
        <fullName evidence="1">Heme oxygenase</fullName>
    </submittedName>
</protein>
<evidence type="ECO:0000313" key="2">
    <source>
        <dbReference type="Proteomes" id="UP000270034"/>
    </source>
</evidence>
<sequence>MKYGCLASSLFKFTCALKTMLSENSPAPTAPSARRFALRNGTWATHQQLDSQIGTLNTPAAYKRYLYTVYLLRSGIEETLRLTPWPEQFGTWRPSPLSPALLSDMQDLGLTPSKAATFPRPLSASALLGALYVVEGAALGARLLIKQAAALGFNAQFGARHLAQQTASNQEWATYLTLLETAENFNEAEAITAAQNVFSFGLAALHLADHAAEQIQYG</sequence>
<dbReference type="CDD" id="cd19166">
    <property type="entry name" value="HemeO-bac"/>
    <property type="match status" value="1"/>
</dbReference>
<dbReference type="GO" id="GO:0004392">
    <property type="term" value="F:heme oxygenase (decyclizing) activity"/>
    <property type="evidence" value="ECO:0007669"/>
    <property type="project" value="InterPro"/>
</dbReference>
<dbReference type="GO" id="GO:0006788">
    <property type="term" value="P:heme oxidation"/>
    <property type="evidence" value="ECO:0007669"/>
    <property type="project" value="InterPro"/>
</dbReference>
<organism evidence="1 2">
    <name type="scientific">Acetobacter orientalis</name>
    <dbReference type="NCBI Taxonomy" id="146474"/>
    <lineage>
        <taxon>Bacteria</taxon>
        <taxon>Pseudomonadati</taxon>
        <taxon>Pseudomonadota</taxon>
        <taxon>Alphaproteobacteria</taxon>
        <taxon>Acetobacterales</taxon>
        <taxon>Acetobacteraceae</taxon>
        <taxon>Acetobacter</taxon>
    </lineage>
</organism>
<dbReference type="InterPro" id="IPR016053">
    <property type="entry name" value="Haem_Oase-like"/>
</dbReference>
<dbReference type="AlphaFoldDB" id="A0A2Z5ZF93"/>
<gene>
    <name evidence="1" type="ORF">AcetOrient_orf00805</name>
</gene>